<evidence type="ECO:0000313" key="1">
    <source>
        <dbReference type="EMBL" id="KNZ59315.1"/>
    </source>
</evidence>
<gene>
    <name evidence="1" type="ORF">VP01_175g1</name>
</gene>
<dbReference type="VEuPathDB" id="FungiDB:VP01_175g1"/>
<dbReference type="EMBL" id="LAVV01006570">
    <property type="protein sequence ID" value="KNZ59315.1"/>
    <property type="molecule type" value="Genomic_DNA"/>
</dbReference>
<comment type="caution">
    <text evidence="1">The sequence shown here is derived from an EMBL/GenBank/DDBJ whole genome shotgun (WGS) entry which is preliminary data.</text>
</comment>
<organism evidence="1 2">
    <name type="scientific">Puccinia sorghi</name>
    <dbReference type="NCBI Taxonomy" id="27349"/>
    <lineage>
        <taxon>Eukaryota</taxon>
        <taxon>Fungi</taxon>
        <taxon>Dikarya</taxon>
        <taxon>Basidiomycota</taxon>
        <taxon>Pucciniomycotina</taxon>
        <taxon>Pucciniomycetes</taxon>
        <taxon>Pucciniales</taxon>
        <taxon>Pucciniaceae</taxon>
        <taxon>Puccinia</taxon>
    </lineage>
</organism>
<accession>A0A0L6VGS5</accession>
<sequence length="207" mass="23184">MRLPLTYSPSPLNISFDVSNIEKFFTEVRASLLKMQGVGIRMDDNIFTYDLLRRLPASIDNIKQTITHSKNGEDIVPQTLLDHLEIHVHKLKVLASNNKPEVTTMYTKKNKKCSPGKHNPLANHPAERFCSLSTFSSICPSSFILDSSSTAHMVSDWNLFVNLDENERGLINTSCGSNTLEIRGKGTISWLGVDFEGGFHGVYKLQT</sequence>
<name>A0A0L6VGS5_9BASI</name>
<dbReference type="OrthoDB" id="2847449at2759"/>
<keyword evidence="2" id="KW-1185">Reference proteome</keyword>
<dbReference type="AlphaFoldDB" id="A0A0L6VGS5"/>
<evidence type="ECO:0000313" key="2">
    <source>
        <dbReference type="Proteomes" id="UP000037035"/>
    </source>
</evidence>
<protein>
    <submittedName>
        <fullName evidence="1">Uncharacterized protein</fullName>
    </submittedName>
</protein>
<proteinExistence type="predicted"/>
<dbReference type="Proteomes" id="UP000037035">
    <property type="component" value="Unassembled WGS sequence"/>
</dbReference>
<reference evidence="1 2" key="1">
    <citation type="submission" date="2015-08" db="EMBL/GenBank/DDBJ databases">
        <title>Next Generation Sequencing and Analysis of the Genome of Puccinia sorghi L Schw, the Causal Agent of Maize Common Rust.</title>
        <authorList>
            <person name="Rochi L."/>
            <person name="Burguener G."/>
            <person name="Darino M."/>
            <person name="Turjanski A."/>
            <person name="Kreff E."/>
            <person name="Dieguez M.J."/>
            <person name="Sacco F."/>
        </authorList>
    </citation>
    <scope>NUCLEOTIDE SEQUENCE [LARGE SCALE GENOMIC DNA]</scope>
    <source>
        <strain evidence="1 2">RO10H11247</strain>
    </source>
</reference>